<proteinExistence type="predicted"/>
<evidence type="ECO:0000313" key="3">
    <source>
        <dbReference type="Proteomes" id="UP000464086"/>
    </source>
</evidence>
<feature type="region of interest" description="Disordered" evidence="1">
    <location>
        <begin position="113"/>
        <end position="134"/>
    </location>
</feature>
<gene>
    <name evidence="2" type="ORF">GS397_07155</name>
</gene>
<reference evidence="2 3" key="1">
    <citation type="submission" date="2019-12" db="EMBL/GenBank/DDBJ databases">
        <title>Functional and genomic insights into the Sphingobium yanoikuyae YC-JY1, a bacterium efficiently degrading bisphenol A.</title>
        <authorList>
            <person name="Jia Y."/>
            <person name="Li X."/>
            <person name="Wang J."/>
            <person name="Eltoukhy A."/>
            <person name="Lamraoui I."/>
            <person name="Yan Y."/>
        </authorList>
    </citation>
    <scope>NUCLEOTIDE SEQUENCE [LARGE SCALE GENOMIC DNA]</scope>
    <source>
        <strain evidence="2 3">YC-JY1</strain>
    </source>
</reference>
<dbReference type="RefSeq" id="WP_159366069.1">
    <property type="nucleotide sequence ID" value="NZ_CP047218.1"/>
</dbReference>
<dbReference type="Proteomes" id="UP000464086">
    <property type="component" value="Chromosome"/>
</dbReference>
<dbReference type="EMBL" id="CP047218">
    <property type="protein sequence ID" value="QHD66847.1"/>
    <property type="molecule type" value="Genomic_DNA"/>
</dbReference>
<sequence>MAFNPNALKSVSAVADLSKTGKRTARDVVLEAIKTQIALFNDPKKDGRRWFRSGASDTAFSIRYGNSALKLRGDETQLAVETKAFPEAMAYFADEIGKGVFDAQLDALEKARAARTDKMRETRKTKPKADKAAS</sequence>
<evidence type="ECO:0000256" key="1">
    <source>
        <dbReference type="SAM" id="MobiDB-lite"/>
    </source>
</evidence>
<evidence type="ECO:0000313" key="2">
    <source>
        <dbReference type="EMBL" id="QHD66847.1"/>
    </source>
</evidence>
<dbReference type="AlphaFoldDB" id="A0A6P1GEB7"/>
<organism evidence="2 3">
    <name type="scientific">Sphingobium yanoikuyae</name>
    <name type="common">Sphingomonas yanoikuyae</name>
    <dbReference type="NCBI Taxonomy" id="13690"/>
    <lineage>
        <taxon>Bacteria</taxon>
        <taxon>Pseudomonadati</taxon>
        <taxon>Pseudomonadota</taxon>
        <taxon>Alphaproteobacteria</taxon>
        <taxon>Sphingomonadales</taxon>
        <taxon>Sphingomonadaceae</taxon>
        <taxon>Sphingobium</taxon>
    </lineage>
</organism>
<protein>
    <submittedName>
        <fullName evidence="2">Uncharacterized protein</fullName>
    </submittedName>
</protein>
<name>A0A6P1GEB7_SPHYA</name>
<accession>A0A6P1GEB7</accession>